<name>A0A2C8F982_9BACT</name>
<dbReference type="KEGG" id="pprf:DPRO_2204"/>
<dbReference type="RefSeq" id="WP_097012025.1">
    <property type="nucleotide sequence ID" value="NZ_LT907975.1"/>
</dbReference>
<dbReference type="OrthoDB" id="5461272at2"/>
<dbReference type="EMBL" id="LT907975">
    <property type="protein sequence ID" value="SOB59109.1"/>
    <property type="molecule type" value="Genomic_DNA"/>
</dbReference>
<evidence type="ECO:0000313" key="3">
    <source>
        <dbReference type="Proteomes" id="UP000219215"/>
    </source>
</evidence>
<proteinExistence type="predicted"/>
<keyword evidence="1" id="KW-0175">Coiled coil</keyword>
<dbReference type="PANTHER" id="PTHR36508:SF1">
    <property type="entry name" value="PROTEIN SLYX"/>
    <property type="match status" value="1"/>
</dbReference>
<protein>
    <submittedName>
        <fullName evidence="2">Protein SlyX homolog</fullName>
    </submittedName>
</protein>
<dbReference type="AlphaFoldDB" id="A0A2C8F982"/>
<feature type="coiled-coil region" evidence="1">
    <location>
        <begin position="5"/>
        <end position="56"/>
    </location>
</feature>
<dbReference type="Proteomes" id="UP000219215">
    <property type="component" value="Chromosome DPRO"/>
</dbReference>
<sequence length="69" mass="7929">MEDRIERLENLVTLQDRTIEKLNDALFDQQRQIQDLEKLTKRLAGKLKVLENALDDSGGLDVPPPHYNG</sequence>
<dbReference type="InterPro" id="IPR007236">
    <property type="entry name" value="SlyX"/>
</dbReference>
<accession>A0A2C8F982</accession>
<evidence type="ECO:0000256" key="1">
    <source>
        <dbReference type="SAM" id="Coils"/>
    </source>
</evidence>
<evidence type="ECO:0000313" key="2">
    <source>
        <dbReference type="EMBL" id="SOB59109.1"/>
    </source>
</evidence>
<gene>
    <name evidence="2" type="primary">slyX</name>
    <name evidence="2" type="ORF">DPRO_2204</name>
</gene>
<dbReference type="PANTHER" id="PTHR36508">
    <property type="entry name" value="PROTEIN SLYX"/>
    <property type="match status" value="1"/>
</dbReference>
<organism evidence="2 3">
    <name type="scientific">Pseudodesulfovibrio profundus</name>
    <dbReference type="NCBI Taxonomy" id="57320"/>
    <lineage>
        <taxon>Bacteria</taxon>
        <taxon>Pseudomonadati</taxon>
        <taxon>Thermodesulfobacteriota</taxon>
        <taxon>Desulfovibrionia</taxon>
        <taxon>Desulfovibrionales</taxon>
        <taxon>Desulfovibrionaceae</taxon>
    </lineage>
</organism>
<keyword evidence="3" id="KW-1185">Reference proteome</keyword>
<reference evidence="3" key="1">
    <citation type="submission" date="2017-09" db="EMBL/GenBank/DDBJ databases">
        <authorList>
            <person name="Regsiter A."/>
            <person name="William W."/>
        </authorList>
    </citation>
    <scope>NUCLEOTIDE SEQUENCE [LARGE SCALE GENOMIC DNA]</scope>
    <source>
        <strain evidence="3">500-1</strain>
    </source>
</reference>
<dbReference type="Pfam" id="PF04102">
    <property type="entry name" value="SlyX"/>
    <property type="match status" value="1"/>
</dbReference>